<feature type="binding site" evidence="8">
    <location>
        <position position="89"/>
    </location>
    <ligand>
        <name>Mg(2+)</name>
        <dbReference type="ChEBI" id="CHEBI:18420"/>
        <label>1</label>
    </ligand>
</feature>
<dbReference type="FunFam" id="1.10.4080.10:FF:000002">
    <property type="entry name" value="ADP-ribosylarginine hydrolase isoform X1"/>
    <property type="match status" value="1"/>
</dbReference>
<dbReference type="InterPro" id="IPR012108">
    <property type="entry name" value="ADP-ribosylarg_hydro"/>
</dbReference>
<organism evidence="9 10">
    <name type="scientific">Clupea harengus</name>
    <name type="common">Atlantic herring</name>
    <dbReference type="NCBI Taxonomy" id="7950"/>
    <lineage>
        <taxon>Eukaryota</taxon>
        <taxon>Metazoa</taxon>
        <taxon>Chordata</taxon>
        <taxon>Craniata</taxon>
        <taxon>Vertebrata</taxon>
        <taxon>Euteleostomi</taxon>
        <taxon>Actinopterygii</taxon>
        <taxon>Neopterygii</taxon>
        <taxon>Teleostei</taxon>
        <taxon>Clupei</taxon>
        <taxon>Clupeiformes</taxon>
        <taxon>Clupeoidei</taxon>
        <taxon>Clupeidae</taxon>
        <taxon>Clupea</taxon>
    </lineage>
</organism>
<dbReference type="InterPro" id="IPR050792">
    <property type="entry name" value="ADP-ribosylglycohydrolase"/>
</dbReference>
<dbReference type="RefSeq" id="XP_031440413.1">
    <property type="nucleotide sequence ID" value="XM_031584553.2"/>
</dbReference>
<keyword evidence="8" id="KW-0460">Magnesium</keyword>
<evidence type="ECO:0000256" key="3">
    <source>
        <dbReference type="ARBA" id="ARBA00049582"/>
    </source>
</evidence>
<feature type="binding site" evidence="8">
    <location>
        <position position="339"/>
    </location>
    <ligand>
        <name>Mg(2+)</name>
        <dbReference type="ChEBI" id="CHEBI:18420"/>
        <label>1</label>
    </ligand>
</feature>
<evidence type="ECO:0000256" key="2">
    <source>
        <dbReference type="ARBA" id="ARBA00022801"/>
    </source>
</evidence>
<dbReference type="Gene3D" id="1.10.4080.10">
    <property type="entry name" value="ADP-ribosylation/Crystallin J1"/>
    <property type="match status" value="1"/>
</dbReference>
<comment type="similarity">
    <text evidence="1">Belongs to the ADP-ribosylglycohydrolase family.</text>
</comment>
<evidence type="ECO:0000313" key="9">
    <source>
        <dbReference type="Proteomes" id="UP000515152"/>
    </source>
</evidence>
<dbReference type="GO" id="GO:0000287">
    <property type="term" value="F:magnesium ion binding"/>
    <property type="evidence" value="ECO:0007669"/>
    <property type="project" value="InterPro"/>
</dbReference>
<dbReference type="AlphaFoldDB" id="A0A6P8GNT2"/>
<dbReference type="SUPFAM" id="SSF101478">
    <property type="entry name" value="ADP-ribosylglycohydrolase"/>
    <property type="match status" value="1"/>
</dbReference>
<evidence type="ECO:0000256" key="5">
    <source>
        <dbReference type="ARBA" id="ARBA00049773"/>
    </source>
</evidence>
<reference evidence="10" key="1">
    <citation type="submission" date="2025-08" db="UniProtKB">
        <authorList>
            <consortium name="RefSeq"/>
        </authorList>
    </citation>
    <scope>IDENTIFICATION</scope>
</reference>
<dbReference type="EC" id="3.2.2.19" evidence="4"/>
<accession>A0A6P8GNT2</accession>
<dbReference type="InterPro" id="IPR036705">
    <property type="entry name" value="Ribosyl_crysJ1_sf"/>
</dbReference>
<dbReference type="GeneID" id="105900953"/>
<dbReference type="Pfam" id="PF03747">
    <property type="entry name" value="ADP_ribosyl_GH"/>
    <property type="match status" value="1"/>
</dbReference>
<comment type="function">
    <text evidence="3">Specifically acts as an arginine mono-ADP-ribosylhydrolase by mediating the removal of mono-ADP-ribose attached to arginine residues on proteins.</text>
</comment>
<keyword evidence="9" id="KW-1185">Reference proteome</keyword>
<feature type="binding site" evidence="8">
    <location>
        <position position="90"/>
    </location>
    <ligand>
        <name>Mg(2+)</name>
        <dbReference type="ChEBI" id="CHEBI:18420"/>
        <label>1</label>
    </ligand>
</feature>
<feature type="binding site" evidence="8">
    <location>
        <position position="338"/>
    </location>
    <ligand>
        <name>Mg(2+)</name>
        <dbReference type="ChEBI" id="CHEBI:18420"/>
        <label>1</label>
    </ligand>
</feature>
<dbReference type="GO" id="GO:0003875">
    <property type="term" value="F:ADP-ribosylarginine hydrolase activity"/>
    <property type="evidence" value="ECO:0007669"/>
    <property type="project" value="UniProtKB-EC"/>
</dbReference>
<name>A0A6P8GNT2_CLUHA</name>
<sequence>MSTPRYLTSVAVFSAVDSRSFLKGKLSMAEGSTLQKRYQACMILSGAGDALGYNNGDWEFESNAEKIHKEVAEKGGLAKLDIRNFPISDDTVMHLATADALVKTGGASLKDLYGALVKEYIKCMDDMSGRAPGFTCISSTTYLRGHPEGNWRIPFSKVGGGCGAAMRAMCVGLRFPAPEQENHLVAVSVESGRMTHHHPTGYLGGLAGALFTAYAVRGEPPVEAWGQGLMEVLKRAKEYVKQTGHCVEENLEHWNYFEDSWRIYLGQRGILEGTGKAQFPDDYGVPAREVFYKSVSHRGTGGASGHDAPMIAYDALLRAGDSWTELANHGFFHGGDSDSTAAIAAAWWGALYGFHNVPSKNYKGLEYYKRLSNVADALYQLRDKPLS</sequence>
<comment type="cofactor">
    <cofactor evidence="8">
        <name>Mg(2+)</name>
        <dbReference type="ChEBI" id="CHEBI:18420"/>
    </cofactor>
    <text evidence="8">Binds 2 magnesium ions per subunit.</text>
</comment>
<keyword evidence="8" id="KW-0479">Metal-binding</keyword>
<dbReference type="InterPro" id="IPR005502">
    <property type="entry name" value="Ribosyl_crysJ1"/>
</dbReference>
<dbReference type="PANTHER" id="PTHR16222:SF26">
    <property type="entry name" value="ADP-RIBOSYLHYDROLASE ARH1"/>
    <property type="match status" value="1"/>
</dbReference>
<evidence type="ECO:0000256" key="4">
    <source>
        <dbReference type="ARBA" id="ARBA00049725"/>
    </source>
</evidence>
<evidence type="ECO:0000256" key="1">
    <source>
        <dbReference type="ARBA" id="ARBA00010702"/>
    </source>
</evidence>
<gene>
    <name evidence="10" type="primary">LOC105900953</name>
</gene>
<protein>
    <recommendedName>
        <fullName evidence="5">ADP-ribosylhydrolase ARH1</fullName>
        <ecNumber evidence="4">3.2.2.19</ecNumber>
    </recommendedName>
    <alternativeName>
        <fullName evidence="6">ADP-ribose-L-arginine cleaving enzyme</fullName>
    </alternativeName>
    <alternativeName>
        <fullName evidence="7">[Protein ADP-ribosylarginine] hydrolase</fullName>
    </alternativeName>
</protein>
<feature type="binding site" evidence="8">
    <location>
        <position position="88"/>
    </location>
    <ligand>
        <name>Mg(2+)</name>
        <dbReference type="ChEBI" id="CHEBI:18420"/>
        <label>1</label>
    </ligand>
</feature>
<proteinExistence type="inferred from homology"/>
<dbReference type="Proteomes" id="UP000515152">
    <property type="component" value="Chromosome 2"/>
</dbReference>
<feature type="binding site" evidence="8">
    <location>
        <position position="336"/>
    </location>
    <ligand>
        <name>Mg(2+)</name>
        <dbReference type="ChEBI" id="CHEBI:18420"/>
        <label>1</label>
    </ligand>
</feature>
<keyword evidence="2 10" id="KW-0378">Hydrolase</keyword>
<evidence type="ECO:0000313" key="10">
    <source>
        <dbReference type="RefSeq" id="XP_031440413.1"/>
    </source>
</evidence>
<dbReference type="OrthoDB" id="10250509at2759"/>
<evidence type="ECO:0000256" key="7">
    <source>
        <dbReference type="ARBA" id="ARBA00049810"/>
    </source>
</evidence>
<dbReference type="PIRSF" id="PIRSF016939">
    <property type="entry name" value="ADP_ribslarg_hdr"/>
    <property type="match status" value="1"/>
</dbReference>
<dbReference type="GO" id="GO:0051725">
    <property type="term" value="P:protein de-ADP-ribosylation"/>
    <property type="evidence" value="ECO:0007669"/>
    <property type="project" value="InterPro"/>
</dbReference>
<evidence type="ECO:0000256" key="8">
    <source>
        <dbReference type="PIRSR" id="PIRSR605502-1"/>
    </source>
</evidence>
<dbReference type="PANTHER" id="PTHR16222">
    <property type="entry name" value="ADP-RIBOSYLGLYCOHYDROLASE"/>
    <property type="match status" value="1"/>
</dbReference>
<evidence type="ECO:0000256" key="6">
    <source>
        <dbReference type="ARBA" id="ARBA00049798"/>
    </source>
</evidence>